<comment type="caution">
    <text evidence="2">The sequence shown here is derived from an EMBL/GenBank/DDBJ whole genome shotgun (WGS) entry which is preliminary data.</text>
</comment>
<evidence type="ECO:0000256" key="1">
    <source>
        <dbReference type="SAM" id="Phobius"/>
    </source>
</evidence>
<dbReference type="EMBL" id="SZZH01000001">
    <property type="protein sequence ID" value="TKV61933.1"/>
    <property type="molecule type" value="Genomic_DNA"/>
</dbReference>
<keyword evidence="3" id="KW-1185">Reference proteome</keyword>
<keyword evidence="1" id="KW-1133">Transmembrane helix</keyword>
<dbReference type="Proteomes" id="UP000306985">
    <property type="component" value="Unassembled WGS sequence"/>
</dbReference>
<evidence type="ECO:0000313" key="3">
    <source>
        <dbReference type="Proteomes" id="UP000306985"/>
    </source>
</evidence>
<dbReference type="AlphaFoldDB" id="A0A4U6QMV3"/>
<organism evidence="2 3">
    <name type="scientific">Nakamurella flava</name>
    <dbReference type="NCBI Taxonomy" id="2576308"/>
    <lineage>
        <taxon>Bacteria</taxon>
        <taxon>Bacillati</taxon>
        <taxon>Actinomycetota</taxon>
        <taxon>Actinomycetes</taxon>
        <taxon>Nakamurellales</taxon>
        <taxon>Nakamurellaceae</taxon>
        <taxon>Nakamurella</taxon>
    </lineage>
</organism>
<reference evidence="2 3" key="1">
    <citation type="submission" date="2019-05" db="EMBL/GenBank/DDBJ databases">
        <title>Nakamurella sp. N5BH11, whole genome shotgun sequence.</title>
        <authorList>
            <person name="Tuo L."/>
        </authorList>
    </citation>
    <scope>NUCLEOTIDE SEQUENCE [LARGE SCALE GENOMIC DNA]</scope>
    <source>
        <strain evidence="2 3">N5BH11</strain>
    </source>
</reference>
<keyword evidence="1" id="KW-0812">Transmembrane</keyword>
<dbReference type="OrthoDB" id="4774615at2"/>
<protein>
    <submittedName>
        <fullName evidence="2">DUF2530 domain-containing protein</fullName>
    </submittedName>
</protein>
<evidence type="ECO:0000313" key="2">
    <source>
        <dbReference type="EMBL" id="TKV61933.1"/>
    </source>
</evidence>
<dbReference type="InterPro" id="IPR019681">
    <property type="entry name" value="DUF2530"/>
</dbReference>
<proteinExistence type="predicted"/>
<feature type="transmembrane region" description="Helical" evidence="1">
    <location>
        <begin position="110"/>
        <end position="132"/>
    </location>
</feature>
<keyword evidence="1" id="KW-0472">Membrane</keyword>
<feature type="transmembrane region" description="Helical" evidence="1">
    <location>
        <begin position="138"/>
        <end position="160"/>
    </location>
</feature>
<accession>A0A4U6QMV3</accession>
<gene>
    <name evidence="2" type="ORF">FDO65_10500</name>
</gene>
<name>A0A4U6QMV3_9ACTN</name>
<dbReference type="Pfam" id="PF10745">
    <property type="entry name" value="DUF2530"/>
    <property type="match status" value="1"/>
</dbReference>
<sequence length="186" mass="19418">MGEVTGGQRAIPPDDRQRRQLGEGQAIGGALLAQSTGQTVHCQPQLSGQVGRVGHAATVSHLIDTTLARDWLAGPAGNGPTSGYALTVSATPAPDQPPTPPPVRIGVWHIAAPGGLICVVVSIVLLFFIPQLRDADALIWLWSFLAAAGWSLVGLSIYGWQRRAARRGARGVSRSALDEVIGRGPA</sequence>